<dbReference type="Gene3D" id="3.40.50.1010">
    <property type="entry name" value="5'-nuclease"/>
    <property type="match status" value="1"/>
</dbReference>
<dbReference type="RefSeq" id="WP_040199262.1">
    <property type="nucleotide sequence ID" value="NZ_CP010311.1"/>
</dbReference>
<dbReference type="OrthoDB" id="9798990at2"/>
<accession>A0A0B5FQI8</accession>
<dbReference type="KEGG" id="gsb:GSUB_03810"/>
<keyword evidence="3" id="KW-1185">Reference proteome</keyword>
<evidence type="ECO:0000313" key="3">
    <source>
        <dbReference type="Proteomes" id="UP000035036"/>
    </source>
</evidence>
<dbReference type="EMBL" id="CP010311">
    <property type="protein sequence ID" value="AJF05861.1"/>
    <property type="molecule type" value="Genomic_DNA"/>
</dbReference>
<dbReference type="Pfam" id="PF01850">
    <property type="entry name" value="PIN"/>
    <property type="match status" value="1"/>
</dbReference>
<name>A0A0B5FQI8_9BACT</name>
<dbReference type="InterPro" id="IPR041705">
    <property type="entry name" value="PIN_Sll0205"/>
</dbReference>
<organism evidence="2 3">
    <name type="scientific">Geoalkalibacter subterraneus</name>
    <dbReference type="NCBI Taxonomy" id="483547"/>
    <lineage>
        <taxon>Bacteria</taxon>
        <taxon>Pseudomonadati</taxon>
        <taxon>Thermodesulfobacteriota</taxon>
        <taxon>Desulfuromonadia</taxon>
        <taxon>Desulfuromonadales</taxon>
        <taxon>Geoalkalibacteraceae</taxon>
        <taxon>Geoalkalibacter</taxon>
    </lineage>
</organism>
<dbReference type="InterPro" id="IPR002716">
    <property type="entry name" value="PIN_dom"/>
</dbReference>
<sequence length="128" mass="14635">MQRFLLDTHALLWWLGDLPQLGPRCREVISDRRNQVFISAATTWEISIKMSLGKLEAPQDMDSVVEDEGFSKLPISLYHGQLAGHLPTLHRDPFDRMLIAQAQAEGLILVTADENIPRYNVRTRNPRD</sequence>
<dbReference type="SUPFAM" id="SSF88723">
    <property type="entry name" value="PIN domain-like"/>
    <property type="match status" value="1"/>
</dbReference>
<evidence type="ECO:0000313" key="2">
    <source>
        <dbReference type="EMBL" id="AJF05861.1"/>
    </source>
</evidence>
<proteinExistence type="predicted"/>
<evidence type="ECO:0000259" key="1">
    <source>
        <dbReference type="Pfam" id="PF01850"/>
    </source>
</evidence>
<dbReference type="PANTHER" id="PTHR36173:SF2">
    <property type="entry name" value="RIBONUCLEASE VAPC16"/>
    <property type="match status" value="1"/>
</dbReference>
<dbReference type="AlphaFoldDB" id="A0A0B5FQI8"/>
<protein>
    <recommendedName>
        <fullName evidence="1">PIN domain-containing protein</fullName>
    </recommendedName>
</protein>
<feature type="domain" description="PIN" evidence="1">
    <location>
        <begin position="5"/>
        <end position="119"/>
    </location>
</feature>
<reference evidence="2 3" key="1">
    <citation type="journal article" date="2015" name="Genome Announc.">
        <title>Genomes of Geoalkalibacter ferrihydriticus Z-0531T and Geoalkalibacter subterraneus Red1T, Two Haloalkaliphilic Metal-Reducing Deltaproteobacteria.</title>
        <authorList>
            <person name="Badalamenti J.P."/>
            <person name="Krajmalnik-Brown R."/>
            <person name="Torres C.I."/>
            <person name="Bond D.R."/>
        </authorList>
    </citation>
    <scope>NUCLEOTIDE SEQUENCE [LARGE SCALE GENOMIC DNA]</scope>
    <source>
        <strain evidence="2 3">Red1</strain>
    </source>
</reference>
<dbReference type="HOGENOM" id="CLU_129890_0_1_7"/>
<dbReference type="PANTHER" id="PTHR36173">
    <property type="entry name" value="RIBONUCLEASE VAPC16-RELATED"/>
    <property type="match status" value="1"/>
</dbReference>
<dbReference type="InterPro" id="IPR052919">
    <property type="entry name" value="TA_system_RNase"/>
</dbReference>
<gene>
    <name evidence="2" type="ORF">GSUB_03810</name>
</gene>
<dbReference type="STRING" id="483547.GSUB_03810"/>
<dbReference type="Proteomes" id="UP000035036">
    <property type="component" value="Chromosome"/>
</dbReference>
<dbReference type="CDD" id="cd09872">
    <property type="entry name" value="PIN_Sll0205-like"/>
    <property type="match status" value="1"/>
</dbReference>
<dbReference type="InterPro" id="IPR029060">
    <property type="entry name" value="PIN-like_dom_sf"/>
</dbReference>